<dbReference type="SUPFAM" id="SSF46785">
    <property type="entry name" value="Winged helix' DNA-binding domain"/>
    <property type="match status" value="1"/>
</dbReference>
<dbReference type="AlphaFoldDB" id="A0A508TY15"/>
<organism evidence="5 6">
    <name type="scientific">Bradyrhizobium ivorense</name>
    <dbReference type="NCBI Taxonomy" id="2511166"/>
    <lineage>
        <taxon>Bacteria</taxon>
        <taxon>Pseudomonadati</taxon>
        <taxon>Pseudomonadota</taxon>
        <taxon>Alphaproteobacteria</taxon>
        <taxon>Hyphomicrobiales</taxon>
        <taxon>Nitrobacteraceae</taxon>
        <taxon>Bradyrhizobium</taxon>
    </lineage>
</organism>
<dbReference type="Proteomes" id="UP000328092">
    <property type="component" value="Unassembled WGS sequence"/>
</dbReference>
<name>A0A508TY15_9BRAD</name>
<reference evidence="5" key="1">
    <citation type="submission" date="2019-02" db="EMBL/GenBank/DDBJ databases">
        <authorList>
            <person name="Pothier F.J."/>
        </authorList>
    </citation>
    <scope>NUCLEOTIDE SEQUENCE</scope>
    <source>
        <strain evidence="5">CI-1B</strain>
    </source>
</reference>
<feature type="domain" description="HTH marR-type" evidence="4">
    <location>
        <begin position="25"/>
        <end position="158"/>
    </location>
</feature>
<comment type="caution">
    <text evidence="5">The sequence shown here is derived from an EMBL/GenBank/DDBJ whole genome shotgun (WGS) entry which is preliminary data.</text>
</comment>
<dbReference type="PANTHER" id="PTHR35790">
    <property type="entry name" value="HTH-TYPE TRANSCRIPTIONAL REGULATOR PCHR"/>
    <property type="match status" value="1"/>
</dbReference>
<dbReference type="Pfam" id="PF12802">
    <property type="entry name" value="MarR_2"/>
    <property type="match status" value="1"/>
</dbReference>
<evidence type="ECO:0000313" key="5">
    <source>
        <dbReference type="EMBL" id="VIO79555.1"/>
    </source>
</evidence>
<evidence type="ECO:0000256" key="1">
    <source>
        <dbReference type="ARBA" id="ARBA00023015"/>
    </source>
</evidence>
<dbReference type="PRINTS" id="PR00598">
    <property type="entry name" value="HTHMARR"/>
</dbReference>
<dbReference type="EMBL" id="CAADFC020000033">
    <property type="protein sequence ID" value="VIO79555.1"/>
    <property type="molecule type" value="Genomic_DNA"/>
</dbReference>
<dbReference type="PROSITE" id="PS50995">
    <property type="entry name" value="HTH_MARR_2"/>
    <property type="match status" value="1"/>
</dbReference>
<protein>
    <recommendedName>
        <fullName evidence="4">HTH marR-type domain-containing protein</fullName>
    </recommendedName>
</protein>
<dbReference type="InterPro" id="IPR052067">
    <property type="entry name" value="Metal_resp_HTH_trans_reg"/>
</dbReference>
<evidence type="ECO:0000259" key="4">
    <source>
        <dbReference type="PROSITE" id="PS50995"/>
    </source>
</evidence>
<dbReference type="GO" id="GO:0003700">
    <property type="term" value="F:DNA-binding transcription factor activity"/>
    <property type="evidence" value="ECO:0007669"/>
    <property type="project" value="InterPro"/>
</dbReference>
<keyword evidence="1" id="KW-0805">Transcription regulation</keyword>
<evidence type="ECO:0000256" key="2">
    <source>
        <dbReference type="ARBA" id="ARBA00023125"/>
    </source>
</evidence>
<dbReference type="RefSeq" id="WP_139484828.1">
    <property type="nucleotide sequence ID" value="NZ_CAADFB020000034.1"/>
</dbReference>
<evidence type="ECO:0000313" key="6">
    <source>
        <dbReference type="Proteomes" id="UP000328092"/>
    </source>
</evidence>
<dbReference type="Gene3D" id="1.10.10.10">
    <property type="entry name" value="Winged helix-like DNA-binding domain superfamily/Winged helix DNA-binding domain"/>
    <property type="match status" value="1"/>
</dbReference>
<dbReference type="InterPro" id="IPR036388">
    <property type="entry name" value="WH-like_DNA-bd_sf"/>
</dbReference>
<dbReference type="SMART" id="SM00347">
    <property type="entry name" value="HTH_MARR"/>
    <property type="match status" value="1"/>
</dbReference>
<accession>A0A508TY15</accession>
<keyword evidence="6" id="KW-1185">Reference proteome</keyword>
<sequence>MPAAKKREVEQASNDRARTAGTLAREHLAVLVSTIGMRLNRGATAYYRSVWNIGAVEWRLIMTLKSISSLNVSELSDAADIDKAAASRSLAILEERGLVSVEQTRSRGRAAIAKLTAEGRKFAVKLTEVSRERDARLFREFTPSDKERLRDLLHQLARSLEKADWEH</sequence>
<keyword evidence="2" id="KW-0238">DNA-binding</keyword>
<dbReference type="PANTHER" id="PTHR35790:SF4">
    <property type="entry name" value="HTH-TYPE TRANSCRIPTIONAL REGULATOR PCHR"/>
    <property type="match status" value="1"/>
</dbReference>
<gene>
    <name evidence="5" type="ORF">CI1B_78880</name>
</gene>
<evidence type="ECO:0000256" key="3">
    <source>
        <dbReference type="ARBA" id="ARBA00023163"/>
    </source>
</evidence>
<dbReference type="GO" id="GO:0003677">
    <property type="term" value="F:DNA binding"/>
    <property type="evidence" value="ECO:0007669"/>
    <property type="project" value="UniProtKB-KW"/>
</dbReference>
<dbReference type="InterPro" id="IPR000835">
    <property type="entry name" value="HTH_MarR-typ"/>
</dbReference>
<proteinExistence type="predicted"/>
<dbReference type="OrthoDB" id="8906692at2"/>
<keyword evidence="3" id="KW-0804">Transcription</keyword>
<dbReference type="InterPro" id="IPR036390">
    <property type="entry name" value="WH_DNA-bd_sf"/>
</dbReference>